<feature type="coiled-coil region" evidence="1">
    <location>
        <begin position="8"/>
        <end position="64"/>
    </location>
</feature>
<keyword evidence="3" id="KW-1185">Reference proteome</keyword>
<evidence type="ECO:0000313" key="2">
    <source>
        <dbReference type="EMBL" id="PPL18078.1"/>
    </source>
</evidence>
<reference evidence="3" key="1">
    <citation type="submission" date="2016-11" db="EMBL/GenBank/DDBJ databases">
        <authorList>
            <person name="Sisinthy S."/>
            <person name="Ara S."/>
            <person name="Gundlapally S.R."/>
        </authorList>
    </citation>
    <scope>NUCLEOTIDE SEQUENCE [LARGE SCALE GENOMIC DNA]</scope>
    <source>
        <strain evidence="3">V1-41</strain>
    </source>
</reference>
<dbReference type="RefSeq" id="WP_104485228.1">
    <property type="nucleotide sequence ID" value="NZ_BMYB01000004.1"/>
</dbReference>
<accession>A0A2P5TQP5</accession>
<proteinExistence type="predicted"/>
<organism evidence="2 3">
    <name type="scientific">Oceanisphaera arctica</name>
    <dbReference type="NCBI Taxonomy" id="641510"/>
    <lineage>
        <taxon>Bacteria</taxon>
        <taxon>Pseudomonadati</taxon>
        <taxon>Pseudomonadota</taxon>
        <taxon>Gammaproteobacteria</taxon>
        <taxon>Aeromonadales</taxon>
        <taxon>Aeromonadaceae</taxon>
        <taxon>Oceanisphaera</taxon>
    </lineage>
</organism>
<dbReference type="AlphaFoldDB" id="A0A2P5TQP5"/>
<keyword evidence="1" id="KW-0175">Coiled coil</keyword>
<dbReference type="Proteomes" id="UP000242231">
    <property type="component" value="Unassembled WGS sequence"/>
</dbReference>
<name>A0A2P5TQP5_9GAMM</name>
<gene>
    <name evidence="2" type="ORF">UN63_02650</name>
</gene>
<dbReference type="OrthoDB" id="9813316at2"/>
<comment type="caution">
    <text evidence="2">The sequence shown here is derived from an EMBL/GenBank/DDBJ whole genome shotgun (WGS) entry which is preliminary data.</text>
</comment>
<sequence>MNERELYQKKAQAKLDEWKAELDKLKAQASAASADKQLELNRHIDALDAKIEQSERKLDELSNSSEDSWESIKHGFESAWTTLKGSFKDAADKFK</sequence>
<protein>
    <submittedName>
        <fullName evidence="2">Coiled coil domain-containing protein</fullName>
    </submittedName>
</protein>
<dbReference type="EMBL" id="MPZM01000003">
    <property type="protein sequence ID" value="PPL18078.1"/>
    <property type="molecule type" value="Genomic_DNA"/>
</dbReference>
<evidence type="ECO:0000256" key="1">
    <source>
        <dbReference type="SAM" id="Coils"/>
    </source>
</evidence>
<evidence type="ECO:0000313" key="3">
    <source>
        <dbReference type="Proteomes" id="UP000242231"/>
    </source>
</evidence>